<gene>
    <name evidence="1" type="ORF">GCM10011366_09540</name>
</gene>
<dbReference type="InterPro" id="IPR043733">
    <property type="entry name" value="DUF5677"/>
</dbReference>
<protein>
    <submittedName>
        <fullName evidence="1">Uncharacterized protein</fullName>
    </submittedName>
</protein>
<evidence type="ECO:0000313" key="2">
    <source>
        <dbReference type="Proteomes" id="UP000605670"/>
    </source>
</evidence>
<dbReference type="RefSeq" id="WP_188428414.1">
    <property type="nucleotide sequence ID" value="NZ_BAABKH010000005.1"/>
</dbReference>
<sequence>MPLSDRNERLSYLARQLIADWEKAPGPPTMALPDGSRASGAQVDAVNITWGWTARIVRTGEAALLLSDHAFHVEASPLLRSMLEHAIALRWVVDKRGSAAQALLRDRANGYSRFQAAQHSGWRLEGEAAERLERAIAVETDDDTRIEDRHLATLHRARTYGLMNLYQAWLIETWSTHATFVSAEPYFDVDDAARGRLHRVPEWEVNSVPGGVAITLHSALACYESMVPEAFSGRLETRQNEFEQIMSP</sequence>
<dbReference type="Pfam" id="PF18928">
    <property type="entry name" value="DUF5677"/>
    <property type="match status" value="1"/>
</dbReference>
<dbReference type="AlphaFoldDB" id="A0A917BJM6"/>
<dbReference type="EMBL" id="BMEM01000001">
    <property type="protein sequence ID" value="GGF43875.1"/>
    <property type="molecule type" value="Genomic_DNA"/>
</dbReference>
<keyword evidence="2" id="KW-1185">Reference proteome</keyword>
<organism evidence="1 2">
    <name type="scientific">Ornithinimicrobium tianjinense</name>
    <dbReference type="NCBI Taxonomy" id="1195761"/>
    <lineage>
        <taxon>Bacteria</taxon>
        <taxon>Bacillati</taxon>
        <taxon>Actinomycetota</taxon>
        <taxon>Actinomycetes</taxon>
        <taxon>Micrococcales</taxon>
        <taxon>Ornithinimicrobiaceae</taxon>
        <taxon>Ornithinimicrobium</taxon>
    </lineage>
</organism>
<proteinExistence type="predicted"/>
<evidence type="ECO:0000313" key="1">
    <source>
        <dbReference type="EMBL" id="GGF43875.1"/>
    </source>
</evidence>
<accession>A0A917BJM6</accession>
<comment type="caution">
    <text evidence="1">The sequence shown here is derived from an EMBL/GenBank/DDBJ whole genome shotgun (WGS) entry which is preliminary data.</text>
</comment>
<reference evidence="1" key="2">
    <citation type="submission" date="2020-09" db="EMBL/GenBank/DDBJ databases">
        <authorList>
            <person name="Sun Q."/>
            <person name="Zhou Y."/>
        </authorList>
    </citation>
    <scope>NUCLEOTIDE SEQUENCE</scope>
    <source>
        <strain evidence="1">CGMCC 1.12160</strain>
    </source>
</reference>
<name>A0A917BJM6_9MICO</name>
<dbReference type="Proteomes" id="UP000605670">
    <property type="component" value="Unassembled WGS sequence"/>
</dbReference>
<reference evidence="1" key="1">
    <citation type="journal article" date="2014" name="Int. J. Syst. Evol. Microbiol.">
        <title>Complete genome sequence of Corynebacterium casei LMG S-19264T (=DSM 44701T), isolated from a smear-ripened cheese.</title>
        <authorList>
            <consortium name="US DOE Joint Genome Institute (JGI-PGF)"/>
            <person name="Walter F."/>
            <person name="Albersmeier A."/>
            <person name="Kalinowski J."/>
            <person name="Ruckert C."/>
        </authorList>
    </citation>
    <scope>NUCLEOTIDE SEQUENCE</scope>
    <source>
        <strain evidence="1">CGMCC 1.12160</strain>
    </source>
</reference>